<evidence type="ECO:0008006" key="6">
    <source>
        <dbReference type="Google" id="ProtNLM"/>
    </source>
</evidence>
<dbReference type="Proteomes" id="UP000694414">
    <property type="component" value="Unplaced"/>
</dbReference>
<dbReference type="GO" id="GO:0043484">
    <property type="term" value="P:regulation of RNA splicing"/>
    <property type="evidence" value="ECO:0007669"/>
    <property type="project" value="TreeGrafter"/>
</dbReference>
<evidence type="ECO:0000256" key="2">
    <source>
        <dbReference type="ARBA" id="ARBA00023242"/>
    </source>
</evidence>
<feature type="compositionally biased region" description="Basic and acidic residues" evidence="3">
    <location>
        <begin position="725"/>
        <end position="753"/>
    </location>
</feature>
<feature type="compositionally biased region" description="Basic and acidic residues" evidence="3">
    <location>
        <begin position="686"/>
        <end position="698"/>
    </location>
</feature>
<protein>
    <recommendedName>
        <fullName evidence="6">AHNAK nucleoprotein 2</fullName>
    </recommendedName>
</protein>
<dbReference type="InterPro" id="IPR052082">
    <property type="entry name" value="Myelin_sheath_structural"/>
</dbReference>
<dbReference type="GO" id="GO:0005634">
    <property type="term" value="C:nucleus"/>
    <property type="evidence" value="ECO:0007669"/>
    <property type="project" value="UniProtKB-SubCell"/>
</dbReference>
<name>A0A8C8ZB73_PROSS</name>
<comment type="subcellular location">
    <subcellularLocation>
        <location evidence="1">Nucleus</location>
    </subcellularLocation>
</comment>
<dbReference type="GeneTree" id="ENSGT00870000136707"/>
<dbReference type="GO" id="GO:0043034">
    <property type="term" value="C:costamere"/>
    <property type="evidence" value="ECO:0007669"/>
    <property type="project" value="TreeGrafter"/>
</dbReference>
<accession>A0A8C8ZB73</accession>
<sequence length="786" mass="82009">MPSFGVSAPGKSIEATLEVSTPKVEADVSLPSVQGDLKTSDLTIELPSADLEVQAGQVGVKLPQGQVPEGDVAAQASGAGLKGHLPKVQMPSFKMPKVDIKAPQVDVKGPKLDLKGPKGQVTTPDVDVSVSVPGAEVDVQAPGVKVEPVRLEGDLSLGDKDMAAKDSKFKMPKFKMPSFGVPATEEPLQPSALAVASPEEEAAAGGMAVDSQGRWFKMPTLRMPRFRRSSRDRGGAGKQEVAAAGAKELLGPASSVGDSASLRPPEAEAAVTASESKLSAGVLGQDPDSTGSQLVLPSAGRPEADLSPSEARVPPAEGSLPLVTAGRGLSESPGGTPIPTPGERDLARVEATTGKRSFQLEGPLKLKASSTDVPSQISVVNTNQLWEDSVLTVRFPKFKVPRFSFPAPSAEADVFIPTVKEVQCPEPGAGGALGGESPGPWEASILKAGAGGPGEQPAGLDLSLAAPPISKVRVHIQGAQAESQEVTIHSRVTPEVADLSKPRAFSTQIVRESEIPVSTIQTPAYGFSLLKVKIPEPQTQATAHTATREGLEEAATQASPGADPVAGELQPDTGEPFEIISPSASALGPQTLTLDVPSGHQLADSCLDEEPAEILEFPPDDGRDAATPLADGDRAPTERPESKKPGLLWSWLPNIGFSSSVEGTSADSKEGVPSPAPAETQPQARPDAELPRKQERAGWFRFPKLGFSSSPAKKGRSTEEEADPAEQKLHEETVTFFDARESFSPDEKDERELAAAAGTEPTLPEQDDTPGDASVPRPPPREGHEV</sequence>
<keyword evidence="5" id="KW-1185">Reference proteome</keyword>
<keyword evidence="2" id="KW-0539">Nucleus</keyword>
<evidence type="ECO:0000313" key="5">
    <source>
        <dbReference type="Proteomes" id="UP000694414"/>
    </source>
</evidence>
<feature type="region of interest" description="Disordered" evidence="3">
    <location>
        <begin position="540"/>
        <end position="578"/>
    </location>
</feature>
<reference evidence="4" key="1">
    <citation type="submission" date="2025-08" db="UniProtKB">
        <authorList>
            <consortium name="Ensembl"/>
        </authorList>
    </citation>
    <scope>IDENTIFICATION</scope>
</reference>
<evidence type="ECO:0000313" key="4">
    <source>
        <dbReference type="Ensembl" id="ENSPSMP00000016240.1"/>
    </source>
</evidence>
<feature type="compositionally biased region" description="Basic and acidic residues" evidence="3">
    <location>
        <begin position="631"/>
        <end position="644"/>
    </location>
</feature>
<reference evidence="4" key="2">
    <citation type="submission" date="2025-09" db="UniProtKB">
        <authorList>
            <consortium name="Ensembl"/>
        </authorList>
    </citation>
    <scope>IDENTIFICATION</scope>
</reference>
<dbReference type="PANTHER" id="PTHR23348">
    <property type="entry name" value="PERIAXIN/AHNAK"/>
    <property type="match status" value="1"/>
</dbReference>
<feature type="region of interest" description="Disordered" evidence="3">
    <location>
        <begin position="220"/>
        <end position="344"/>
    </location>
</feature>
<evidence type="ECO:0000256" key="3">
    <source>
        <dbReference type="SAM" id="MobiDB-lite"/>
    </source>
</evidence>
<dbReference type="PANTHER" id="PTHR23348:SF37">
    <property type="entry name" value="PROTEIN AHNAK2"/>
    <property type="match status" value="1"/>
</dbReference>
<dbReference type="Ensembl" id="ENSPSMT00000018851.1">
    <property type="protein sequence ID" value="ENSPSMP00000016240.1"/>
    <property type="gene ID" value="ENSPSMG00000011557.1"/>
</dbReference>
<feature type="region of interest" description="Disordered" evidence="3">
    <location>
        <begin position="615"/>
        <end position="786"/>
    </location>
</feature>
<proteinExistence type="predicted"/>
<evidence type="ECO:0000256" key="1">
    <source>
        <dbReference type="ARBA" id="ARBA00004123"/>
    </source>
</evidence>
<dbReference type="AlphaFoldDB" id="A0A8C8ZB73"/>
<organism evidence="4 5">
    <name type="scientific">Prolemur simus</name>
    <name type="common">Greater bamboo lemur</name>
    <name type="synonym">Hapalemur simus</name>
    <dbReference type="NCBI Taxonomy" id="1328070"/>
    <lineage>
        <taxon>Eukaryota</taxon>
        <taxon>Metazoa</taxon>
        <taxon>Chordata</taxon>
        <taxon>Craniata</taxon>
        <taxon>Vertebrata</taxon>
        <taxon>Euteleostomi</taxon>
        <taxon>Mammalia</taxon>
        <taxon>Eutheria</taxon>
        <taxon>Euarchontoglires</taxon>
        <taxon>Primates</taxon>
        <taxon>Strepsirrhini</taxon>
        <taxon>Lemuriformes</taxon>
        <taxon>Lemuridae</taxon>
        <taxon>Prolemur</taxon>
    </lineage>
</organism>
<feature type="compositionally biased region" description="Polar residues" evidence="3">
    <location>
        <begin position="656"/>
        <end position="666"/>
    </location>
</feature>